<dbReference type="EMBL" id="QJKJ01009070">
    <property type="protein sequence ID" value="RDX77786.1"/>
    <property type="molecule type" value="Genomic_DNA"/>
</dbReference>
<dbReference type="InterPro" id="IPR039537">
    <property type="entry name" value="Retrotran_Ty1/copia-like"/>
</dbReference>
<reference evidence="2" key="1">
    <citation type="submission" date="2018-05" db="EMBL/GenBank/DDBJ databases">
        <title>Draft genome of Mucuna pruriens seed.</title>
        <authorList>
            <person name="Nnadi N.E."/>
            <person name="Vos R."/>
            <person name="Hasami M.H."/>
            <person name="Devisetty U.K."/>
            <person name="Aguiy J.C."/>
        </authorList>
    </citation>
    <scope>NUCLEOTIDE SEQUENCE [LARGE SCALE GENOMIC DNA]</scope>
    <source>
        <strain evidence="2">JCA_2017</strain>
    </source>
</reference>
<dbReference type="InterPro" id="IPR036397">
    <property type="entry name" value="RNaseH_sf"/>
</dbReference>
<evidence type="ECO:0000313" key="2">
    <source>
        <dbReference type="EMBL" id="RDX77786.1"/>
    </source>
</evidence>
<gene>
    <name evidence="2" type="ORF">CR513_42035</name>
</gene>
<evidence type="ECO:0000259" key="1">
    <source>
        <dbReference type="PROSITE" id="PS50994"/>
    </source>
</evidence>
<dbReference type="OrthoDB" id="1739418at2759"/>
<protein>
    <recommendedName>
        <fullName evidence="1">Integrase catalytic domain-containing protein</fullName>
    </recommendedName>
</protein>
<dbReference type="InterPro" id="IPR057670">
    <property type="entry name" value="SH3_retrovirus"/>
</dbReference>
<feature type="non-terminal residue" evidence="2">
    <location>
        <position position="1"/>
    </location>
</feature>
<dbReference type="Pfam" id="PF25597">
    <property type="entry name" value="SH3_retrovirus"/>
    <property type="match status" value="1"/>
</dbReference>
<dbReference type="AlphaFoldDB" id="A0A371FHM0"/>
<comment type="caution">
    <text evidence="2">The sequence shown here is derived from an EMBL/GenBank/DDBJ whole genome shotgun (WGS) entry which is preliminary data.</text>
</comment>
<name>A0A371FHM0_MUCPR</name>
<proteinExistence type="predicted"/>
<dbReference type="GO" id="GO:0015074">
    <property type="term" value="P:DNA integration"/>
    <property type="evidence" value="ECO:0007669"/>
    <property type="project" value="InterPro"/>
</dbReference>
<feature type="domain" description="Integrase catalytic" evidence="1">
    <location>
        <begin position="6"/>
        <end position="176"/>
    </location>
</feature>
<dbReference type="PANTHER" id="PTHR42648:SF28">
    <property type="entry name" value="TRANSPOSON-ENCODED PROTEIN WITH RIBONUCLEASE H-LIKE AND RETROVIRUS ZINC FINGER-LIKE DOMAINS"/>
    <property type="match status" value="1"/>
</dbReference>
<dbReference type="GO" id="GO:0003676">
    <property type="term" value="F:nucleic acid binding"/>
    <property type="evidence" value="ECO:0007669"/>
    <property type="project" value="InterPro"/>
</dbReference>
<evidence type="ECO:0000313" key="3">
    <source>
        <dbReference type="Proteomes" id="UP000257109"/>
    </source>
</evidence>
<dbReference type="PROSITE" id="PS50994">
    <property type="entry name" value="INTEGRASE"/>
    <property type="match status" value="1"/>
</dbReference>
<dbReference type="InterPro" id="IPR001584">
    <property type="entry name" value="Integrase_cat-core"/>
</dbReference>
<accession>A0A371FHM0</accession>
<dbReference type="PANTHER" id="PTHR42648">
    <property type="entry name" value="TRANSPOSASE, PUTATIVE-RELATED"/>
    <property type="match status" value="1"/>
</dbReference>
<dbReference type="Gene3D" id="3.30.420.10">
    <property type="entry name" value="Ribonuclease H-like superfamily/Ribonuclease H"/>
    <property type="match status" value="1"/>
</dbReference>
<dbReference type="Proteomes" id="UP000257109">
    <property type="component" value="Unassembled WGS sequence"/>
</dbReference>
<keyword evidence="3" id="KW-1185">Reference proteome</keyword>
<dbReference type="SUPFAM" id="SSF53098">
    <property type="entry name" value="Ribonuclease H-like"/>
    <property type="match status" value="1"/>
</dbReference>
<organism evidence="2 3">
    <name type="scientific">Mucuna pruriens</name>
    <name type="common">Velvet bean</name>
    <name type="synonym">Dolichos pruriens</name>
    <dbReference type="NCBI Taxonomy" id="157652"/>
    <lineage>
        <taxon>Eukaryota</taxon>
        <taxon>Viridiplantae</taxon>
        <taxon>Streptophyta</taxon>
        <taxon>Embryophyta</taxon>
        <taxon>Tracheophyta</taxon>
        <taxon>Spermatophyta</taxon>
        <taxon>Magnoliopsida</taxon>
        <taxon>eudicotyledons</taxon>
        <taxon>Gunneridae</taxon>
        <taxon>Pentapetalae</taxon>
        <taxon>rosids</taxon>
        <taxon>fabids</taxon>
        <taxon>Fabales</taxon>
        <taxon>Fabaceae</taxon>
        <taxon>Papilionoideae</taxon>
        <taxon>50 kb inversion clade</taxon>
        <taxon>NPAAA clade</taxon>
        <taxon>indigoferoid/millettioid clade</taxon>
        <taxon>Phaseoleae</taxon>
        <taxon>Mucuna</taxon>
    </lineage>
</organism>
<sequence>QNSNVVGFTSLIDNLYMFDVISFYNKILQTSLRDDYSRYGYLYLIDEKSQSLDIFKFSKLKLNFKVERKLKLPNLVVMVNSMQCPGPFALFLKQYGIIPQYTMPDKPSMNNVVERRKQTLKDMVRRESLKIVIYILFRVSSKAVNKTLYELWTSKRPSIKHLHIWGCPTEARPYRSHERKLDLRIVSCYFVGYVERSSGYMFYDFTLRSLFEMGNEVEFEKEENIRNVVFVEESINDISKVLVPITIQETTIVIEDNVQTIILNITMMRFSLKYIKNNLNILKKCN</sequence>
<dbReference type="InterPro" id="IPR012337">
    <property type="entry name" value="RNaseH-like_sf"/>
</dbReference>